<keyword evidence="3" id="KW-0813">Transport</keyword>
<evidence type="ECO:0000256" key="6">
    <source>
        <dbReference type="ARBA" id="ARBA00022989"/>
    </source>
</evidence>
<keyword evidence="11" id="KW-1185">Reference proteome</keyword>
<comment type="subcellular location">
    <subcellularLocation>
        <location evidence="1">Membrane</location>
        <topology evidence="1">Multi-pass membrane protein</topology>
    </subcellularLocation>
</comment>
<dbReference type="AlphaFoldDB" id="A0A061J069"/>
<evidence type="ECO:0000256" key="1">
    <source>
        <dbReference type="ARBA" id="ARBA00004141"/>
    </source>
</evidence>
<accession>A0A061J069</accession>
<proteinExistence type="inferred from homology"/>
<protein>
    <submittedName>
        <fullName evidence="10">Uncharacterized protein</fullName>
    </submittedName>
</protein>
<keyword evidence="5" id="KW-0375">Hydrogen ion transport</keyword>
<evidence type="ECO:0000256" key="9">
    <source>
        <dbReference type="SAM" id="Phobius"/>
    </source>
</evidence>
<keyword evidence="6 9" id="KW-1133">Transmembrane helix</keyword>
<evidence type="ECO:0000256" key="4">
    <source>
        <dbReference type="ARBA" id="ARBA00022692"/>
    </source>
</evidence>
<evidence type="ECO:0000256" key="7">
    <source>
        <dbReference type="ARBA" id="ARBA00023065"/>
    </source>
</evidence>
<gene>
    <name evidence="10" type="ORF">TRSC58_03954</name>
</gene>
<evidence type="ECO:0000256" key="5">
    <source>
        <dbReference type="ARBA" id="ARBA00022781"/>
    </source>
</evidence>
<dbReference type="VEuPathDB" id="TriTrypDB:TRSC58_03954"/>
<dbReference type="EMBL" id="AUPL01003954">
    <property type="protein sequence ID" value="ESL08344.1"/>
    <property type="molecule type" value="Genomic_DNA"/>
</dbReference>
<dbReference type="Proteomes" id="UP000031737">
    <property type="component" value="Unassembled WGS sequence"/>
</dbReference>
<keyword evidence="7" id="KW-0406">Ion transport</keyword>
<keyword evidence="8 9" id="KW-0472">Membrane</keyword>
<evidence type="ECO:0000313" key="10">
    <source>
        <dbReference type="EMBL" id="ESL08344.1"/>
    </source>
</evidence>
<evidence type="ECO:0000256" key="8">
    <source>
        <dbReference type="ARBA" id="ARBA00023136"/>
    </source>
</evidence>
<evidence type="ECO:0000256" key="3">
    <source>
        <dbReference type="ARBA" id="ARBA00022448"/>
    </source>
</evidence>
<comment type="caution">
    <text evidence="10">The sequence shown here is derived from an EMBL/GenBank/DDBJ whole genome shotgun (WGS) entry which is preliminary data.</text>
</comment>
<dbReference type="GO" id="GO:0033179">
    <property type="term" value="C:proton-transporting V-type ATPase, V0 domain"/>
    <property type="evidence" value="ECO:0007669"/>
    <property type="project" value="InterPro"/>
</dbReference>
<dbReference type="OrthoDB" id="1508846at2759"/>
<comment type="similarity">
    <text evidence="2">Belongs to the V-ATPase e1/e2 subunit family.</text>
</comment>
<evidence type="ECO:0000256" key="2">
    <source>
        <dbReference type="ARBA" id="ARBA00008328"/>
    </source>
</evidence>
<dbReference type="GO" id="GO:0046961">
    <property type="term" value="F:proton-transporting ATPase activity, rotational mechanism"/>
    <property type="evidence" value="ECO:0007669"/>
    <property type="project" value="InterPro"/>
</dbReference>
<reference evidence="10 11" key="1">
    <citation type="submission" date="2013-07" db="EMBL/GenBank/DDBJ databases">
        <authorList>
            <person name="Stoco P.H."/>
            <person name="Wagner G."/>
            <person name="Gerber A."/>
            <person name="Zaha A."/>
            <person name="Thompson C."/>
            <person name="Bartholomeu D.C."/>
            <person name="Luckemeyer D.D."/>
            <person name="Bahia D."/>
            <person name="Loreto E."/>
            <person name="Prestes E.B."/>
            <person name="Lima F.M."/>
            <person name="Rodrigues-Luiz G."/>
            <person name="Vallejo G.A."/>
            <person name="Filho J.F."/>
            <person name="Monteiro K.M."/>
            <person name="Tyler K.M."/>
            <person name="de Almeida L.G."/>
            <person name="Ortiz M.F."/>
            <person name="Siervo M.A."/>
            <person name="de Moraes M.H."/>
            <person name="Cunha O.L."/>
            <person name="Mendonca-Neto R."/>
            <person name="Silva R."/>
            <person name="Teixeira S.M."/>
            <person name="Murta S.M."/>
            <person name="Sincero T.C."/>
            <person name="Mendes T.A."/>
            <person name="Urmenyi T.P."/>
            <person name="Silva V.G."/>
            <person name="da Rocha W.D."/>
            <person name="Andersson B."/>
            <person name="Romanha A.J."/>
            <person name="Steindel M."/>
            <person name="de Vasconcelos A.T."/>
            <person name="Grisard E.C."/>
        </authorList>
    </citation>
    <scope>NUCLEOTIDE SEQUENCE [LARGE SCALE GENOMIC DNA]</scope>
    <source>
        <strain evidence="10 11">SC58</strain>
    </source>
</reference>
<keyword evidence="4 9" id="KW-0812">Transmembrane</keyword>
<sequence>MGIILGTLFFVAVGSLGALSAPLWAKSQLELVRVLCFTAAFCCWLSWVLIYMAQLNPLLVPTRNIKKE</sequence>
<feature type="transmembrane region" description="Helical" evidence="9">
    <location>
        <begin position="30"/>
        <end position="53"/>
    </location>
</feature>
<organism evidence="10 11">
    <name type="scientific">Trypanosoma rangeli SC58</name>
    <dbReference type="NCBI Taxonomy" id="429131"/>
    <lineage>
        <taxon>Eukaryota</taxon>
        <taxon>Discoba</taxon>
        <taxon>Euglenozoa</taxon>
        <taxon>Kinetoplastea</taxon>
        <taxon>Metakinetoplastina</taxon>
        <taxon>Trypanosomatida</taxon>
        <taxon>Trypanosomatidae</taxon>
        <taxon>Trypanosoma</taxon>
        <taxon>Herpetosoma</taxon>
    </lineage>
</organism>
<dbReference type="InterPro" id="IPR008389">
    <property type="entry name" value="ATPase_V0-cplx_e1/e2_su"/>
</dbReference>
<name>A0A061J069_TRYRA</name>
<evidence type="ECO:0000313" key="11">
    <source>
        <dbReference type="Proteomes" id="UP000031737"/>
    </source>
</evidence>
<dbReference type="Pfam" id="PF05493">
    <property type="entry name" value="ATP_synt_H"/>
    <property type="match status" value="1"/>
</dbReference>